<comment type="caution">
    <text evidence="1">The sequence shown here is derived from an EMBL/GenBank/DDBJ whole genome shotgun (WGS) entry which is preliminary data.</text>
</comment>
<organism evidence="1 2">
    <name type="scientific">Allacma fusca</name>
    <dbReference type="NCBI Taxonomy" id="39272"/>
    <lineage>
        <taxon>Eukaryota</taxon>
        <taxon>Metazoa</taxon>
        <taxon>Ecdysozoa</taxon>
        <taxon>Arthropoda</taxon>
        <taxon>Hexapoda</taxon>
        <taxon>Collembola</taxon>
        <taxon>Symphypleona</taxon>
        <taxon>Sminthuridae</taxon>
        <taxon>Allacma</taxon>
    </lineage>
</organism>
<dbReference type="Proteomes" id="UP000708208">
    <property type="component" value="Unassembled WGS sequence"/>
</dbReference>
<dbReference type="Pfam" id="PF19086">
    <property type="entry name" value="Terpene_syn_C_2"/>
    <property type="match status" value="1"/>
</dbReference>
<evidence type="ECO:0008006" key="3">
    <source>
        <dbReference type="Google" id="ProtNLM"/>
    </source>
</evidence>
<accession>A0A8J2KSX0</accession>
<dbReference type="EMBL" id="CAJVCH010442007">
    <property type="protein sequence ID" value="CAG7819201.1"/>
    <property type="molecule type" value="Genomic_DNA"/>
</dbReference>
<evidence type="ECO:0000313" key="1">
    <source>
        <dbReference type="EMBL" id="CAG7819201.1"/>
    </source>
</evidence>
<keyword evidence="2" id="KW-1185">Reference proteome</keyword>
<gene>
    <name evidence="1" type="ORF">AFUS01_LOCUS29663</name>
</gene>
<dbReference type="AlphaFoldDB" id="A0A8J2KSX0"/>
<sequence>MKLILKRKMDYRDLPHFRFDSKAAIVFKGTPVELKGNLLFCWPYRWETDTHSDLVSRLGADVKNWITKVDTCATIGVKWTDQINDVALSTTYFAPQIWIRDACQNDTTYAKLLTLFKAIYLTTFLDDCTDTNVLLEQPPTIVYLNLAKLIYKICLFKISSIEEMQNQDEFNDIVKIFPKTETSLKMAFDLSKTLKYQFDATQETAKHFAMQFRYFFELRIWGQEKNTNHVISSGLQQYRRVLSSGFTPLLEIVFLLNGSAIPAVVRENAYWSRCWYVAGFLLGRVNDIISLEKELLEFEKFKIVPDNIILNYLINENCTFDLAIERTLREHNDALKEFNETVSFLQTYPDHLFDLNDDMKECFLDSLNTIGEFISRSVQAHVIIKRYLKNIEFKIE</sequence>
<evidence type="ECO:0000313" key="2">
    <source>
        <dbReference type="Proteomes" id="UP000708208"/>
    </source>
</evidence>
<protein>
    <recommendedName>
        <fullName evidence="3">Terpene synthase</fullName>
    </recommendedName>
</protein>
<proteinExistence type="predicted"/>
<name>A0A8J2KSX0_9HEXA</name>
<reference evidence="1" key="1">
    <citation type="submission" date="2021-06" db="EMBL/GenBank/DDBJ databases">
        <authorList>
            <person name="Hodson N. C."/>
            <person name="Mongue J. A."/>
            <person name="Jaron S. K."/>
        </authorList>
    </citation>
    <scope>NUCLEOTIDE SEQUENCE</scope>
</reference>